<keyword evidence="1" id="KW-1133">Transmembrane helix</keyword>
<name>A0A6N7L0R0_9ACTN</name>
<dbReference type="RefSeq" id="WP_153469727.1">
    <property type="nucleotide sequence ID" value="NZ_WBOF01000004.1"/>
</dbReference>
<dbReference type="EMBL" id="WBOF01000004">
    <property type="protein sequence ID" value="MQS17221.1"/>
    <property type="molecule type" value="Genomic_DNA"/>
</dbReference>
<gene>
    <name evidence="2" type="ORF">F7Q99_34845</name>
</gene>
<feature type="transmembrane region" description="Helical" evidence="1">
    <location>
        <begin position="30"/>
        <end position="48"/>
    </location>
</feature>
<comment type="caution">
    <text evidence="2">The sequence shown here is derived from an EMBL/GenBank/DDBJ whole genome shotgun (WGS) entry which is preliminary data.</text>
</comment>
<keyword evidence="1" id="KW-0472">Membrane</keyword>
<reference evidence="2 3" key="1">
    <citation type="submission" date="2019-09" db="EMBL/GenBank/DDBJ databases">
        <title>Genome Sequences of Streptomyces kaniharaensis ATCC 21070.</title>
        <authorList>
            <person name="Zhu W."/>
            <person name="De Crecy-Lagard V."/>
            <person name="Richards N.G."/>
        </authorList>
    </citation>
    <scope>NUCLEOTIDE SEQUENCE [LARGE SCALE GENOMIC DNA]</scope>
    <source>
        <strain evidence="2 3">SF-557</strain>
    </source>
</reference>
<keyword evidence="1" id="KW-0812">Transmembrane</keyword>
<dbReference type="Proteomes" id="UP000450000">
    <property type="component" value="Unassembled WGS sequence"/>
</dbReference>
<feature type="transmembrane region" description="Helical" evidence="1">
    <location>
        <begin position="54"/>
        <end position="71"/>
    </location>
</feature>
<protein>
    <submittedName>
        <fullName evidence="2">Uncharacterized protein</fullName>
    </submittedName>
</protein>
<dbReference type="OrthoDB" id="4292195at2"/>
<accession>A0A6N7L0R0</accession>
<proteinExistence type="predicted"/>
<evidence type="ECO:0000313" key="2">
    <source>
        <dbReference type="EMBL" id="MQS17221.1"/>
    </source>
</evidence>
<organism evidence="2 3">
    <name type="scientific">Streptomyces kaniharaensis</name>
    <dbReference type="NCBI Taxonomy" id="212423"/>
    <lineage>
        <taxon>Bacteria</taxon>
        <taxon>Bacillati</taxon>
        <taxon>Actinomycetota</taxon>
        <taxon>Actinomycetes</taxon>
        <taxon>Kitasatosporales</taxon>
        <taxon>Streptomycetaceae</taxon>
        <taxon>Streptomyces</taxon>
    </lineage>
</organism>
<evidence type="ECO:0000256" key="1">
    <source>
        <dbReference type="SAM" id="Phobius"/>
    </source>
</evidence>
<evidence type="ECO:0000313" key="3">
    <source>
        <dbReference type="Proteomes" id="UP000450000"/>
    </source>
</evidence>
<keyword evidence="3" id="KW-1185">Reference proteome</keyword>
<sequence>MHTTTDPNTVLLAGDILTWATTKTNQVGTLVKLVAGVLVVVAIIGAYWRTKSWVATAVAFLLGALVLWGIANMPSLQGKVGSEINDTGTKAIHVVVPPVIQPPAAGDGPVL</sequence>
<dbReference type="AlphaFoldDB" id="A0A6N7L0R0"/>